<protein>
    <submittedName>
        <fullName evidence="2">Uncharacterized protein</fullName>
    </submittedName>
</protein>
<evidence type="ECO:0000313" key="3">
    <source>
        <dbReference type="Proteomes" id="UP000252530"/>
    </source>
</evidence>
<dbReference type="AntiFam" id="ANF00095">
    <property type="entry name" value="Shadow ORF (opposite ABC transporters)"/>
</dbReference>
<comment type="caution">
    <text evidence="2">The sequence shown here is derived from an EMBL/GenBank/DDBJ whole genome shotgun (WGS) entry which is preliminary data.</text>
</comment>
<organism evidence="2 3">
    <name type="scientific">Bifidobacterium aemilianum</name>
    <dbReference type="NCBI Taxonomy" id="2493120"/>
    <lineage>
        <taxon>Bacteria</taxon>
        <taxon>Bacillati</taxon>
        <taxon>Actinomycetota</taxon>
        <taxon>Actinomycetes</taxon>
        <taxon>Bifidobacteriales</taxon>
        <taxon>Bifidobacteriaceae</taxon>
        <taxon>Bifidobacterium</taxon>
    </lineage>
</organism>
<keyword evidence="3" id="KW-1185">Reference proteome</keyword>
<evidence type="ECO:0000313" key="2">
    <source>
        <dbReference type="EMBL" id="RBP98077.1"/>
    </source>
</evidence>
<evidence type="ECO:0000256" key="1">
    <source>
        <dbReference type="SAM" id="MobiDB-lite"/>
    </source>
</evidence>
<dbReference type="Proteomes" id="UP000252530">
    <property type="component" value="Unassembled WGS sequence"/>
</dbReference>
<proteinExistence type="predicted"/>
<dbReference type="AlphaFoldDB" id="A0A366K9S9"/>
<name>A0A366K9S9_9BIFI</name>
<accession>A0A366K9S9</accession>
<reference evidence="2 3" key="1">
    <citation type="submission" date="2017-10" db="EMBL/GenBank/DDBJ databases">
        <title>Bifidobacterium xylocopum sp. nov. and Bifidobacterium aemilianum sp. nov., from the carpenter bee (Xylocopa violacea) digestive tract.</title>
        <authorList>
            <person name="Alberoni D."/>
            <person name="Baffoni L."/>
            <person name="Di Gioia D."/>
            <person name="Gaggia F."/>
            <person name="Biavati B."/>
        </authorList>
    </citation>
    <scope>NUCLEOTIDE SEQUENCE [LARGE SCALE GENOMIC DNA]</scope>
    <source>
        <strain evidence="2 3">XV10</strain>
    </source>
</reference>
<feature type="region of interest" description="Disordered" evidence="1">
    <location>
        <begin position="63"/>
        <end position="83"/>
    </location>
</feature>
<sequence>MLHGERCQVAVHHPVDNIALTCQPRIVGDHDEALAGLVGEGRQPVEDQQTCVWVKGPSGFVGEHHSGVGQQGVNQGDPMLLTT</sequence>
<gene>
    <name evidence="2" type="ORF">CRD60_02585</name>
</gene>
<dbReference type="EMBL" id="PDCG01000002">
    <property type="protein sequence ID" value="RBP98077.1"/>
    <property type="molecule type" value="Genomic_DNA"/>
</dbReference>